<dbReference type="InterPro" id="IPR011053">
    <property type="entry name" value="Single_hybrid_motif"/>
</dbReference>
<keyword evidence="8 13" id="KW-0067">ATP-binding</keyword>
<dbReference type="GO" id="GO:0005524">
    <property type="term" value="F:ATP binding"/>
    <property type="evidence" value="ECO:0007669"/>
    <property type="project" value="UniProtKB-UniRule"/>
</dbReference>
<comment type="subunit">
    <text evidence="4">Acetyl-CoA carboxylase is a heterohexamer of biotin carboxyl carrier protein, biotin carboxylase and the two subunits of carboxyl transferase in a 2:2 complex.</text>
</comment>
<dbReference type="FunFam" id="3.40.50.20:FF:000010">
    <property type="entry name" value="Propionyl-CoA carboxylase subunit alpha"/>
    <property type="match status" value="1"/>
</dbReference>
<dbReference type="STRING" id="391936.S7S_10305"/>
<dbReference type="SUPFAM" id="SSF51230">
    <property type="entry name" value="Single hybrid motif"/>
    <property type="match status" value="1"/>
</dbReference>
<comment type="catalytic activity">
    <reaction evidence="12">
        <text>N(6)-biotinyl-L-lysyl-[protein] + hydrogencarbonate + ATP = N(6)-carboxybiotinyl-L-lysyl-[protein] + ADP + phosphate + H(+)</text>
        <dbReference type="Rhea" id="RHEA:13501"/>
        <dbReference type="Rhea" id="RHEA-COMP:10505"/>
        <dbReference type="Rhea" id="RHEA-COMP:10506"/>
        <dbReference type="ChEBI" id="CHEBI:15378"/>
        <dbReference type="ChEBI" id="CHEBI:17544"/>
        <dbReference type="ChEBI" id="CHEBI:30616"/>
        <dbReference type="ChEBI" id="CHEBI:43474"/>
        <dbReference type="ChEBI" id="CHEBI:83144"/>
        <dbReference type="ChEBI" id="CHEBI:83145"/>
        <dbReference type="ChEBI" id="CHEBI:456216"/>
        <dbReference type="EC" id="6.3.4.14"/>
    </reaction>
</comment>
<organism evidence="17 18">
    <name type="scientific">Isoalcanivorax pacificus W11-5</name>
    <dbReference type="NCBI Taxonomy" id="391936"/>
    <lineage>
        <taxon>Bacteria</taxon>
        <taxon>Pseudomonadati</taxon>
        <taxon>Pseudomonadota</taxon>
        <taxon>Gammaproteobacteria</taxon>
        <taxon>Oceanospirillales</taxon>
        <taxon>Alcanivoracaceae</taxon>
        <taxon>Isoalcanivorax</taxon>
    </lineage>
</organism>
<dbReference type="Pfam" id="PF00364">
    <property type="entry name" value="Biotin_lipoyl"/>
    <property type="match status" value="1"/>
</dbReference>
<evidence type="ECO:0000256" key="5">
    <source>
        <dbReference type="ARBA" id="ARBA00017242"/>
    </source>
</evidence>
<dbReference type="NCBIfam" id="NF006367">
    <property type="entry name" value="PRK08591.1"/>
    <property type="match status" value="1"/>
</dbReference>
<evidence type="ECO:0000256" key="3">
    <source>
        <dbReference type="ARBA" id="ARBA00004956"/>
    </source>
</evidence>
<evidence type="ECO:0000256" key="13">
    <source>
        <dbReference type="PROSITE-ProRule" id="PRU00409"/>
    </source>
</evidence>
<dbReference type="GO" id="GO:0004075">
    <property type="term" value="F:biotin carboxylase activity"/>
    <property type="evidence" value="ECO:0007669"/>
    <property type="project" value="UniProtKB-EC"/>
</dbReference>
<dbReference type="Gene3D" id="2.40.50.100">
    <property type="match status" value="1"/>
</dbReference>
<dbReference type="InterPro" id="IPR048429">
    <property type="entry name" value="MCC_alpha_BT"/>
</dbReference>
<evidence type="ECO:0000256" key="9">
    <source>
        <dbReference type="ARBA" id="ARBA00022946"/>
    </source>
</evidence>
<evidence type="ECO:0000256" key="11">
    <source>
        <dbReference type="ARBA" id="ARBA00033786"/>
    </source>
</evidence>
<dbReference type="Gene3D" id="3.30.470.20">
    <property type="entry name" value="ATP-grasp fold, B domain"/>
    <property type="match status" value="1"/>
</dbReference>
<comment type="pathway">
    <text evidence="3">Lipid metabolism; malonyl-CoA biosynthesis; malonyl-CoA from acetyl-CoA: step 1/1.</text>
</comment>
<keyword evidence="10" id="KW-0092">Biotin</keyword>
<dbReference type="PROSITE" id="PS00867">
    <property type="entry name" value="CPSASE_2"/>
    <property type="match status" value="1"/>
</dbReference>
<dbReference type="OrthoDB" id="9763189at2"/>
<keyword evidence="18" id="KW-1185">Reference proteome</keyword>
<dbReference type="SMART" id="SM00878">
    <property type="entry name" value="Biotin_carb_C"/>
    <property type="match status" value="1"/>
</dbReference>
<dbReference type="SUPFAM" id="SSF52440">
    <property type="entry name" value="PreATP-grasp domain"/>
    <property type="match status" value="1"/>
</dbReference>
<evidence type="ECO:0000256" key="7">
    <source>
        <dbReference type="ARBA" id="ARBA00022741"/>
    </source>
</evidence>
<dbReference type="InterPro" id="IPR011054">
    <property type="entry name" value="Rudment_hybrid_motif"/>
</dbReference>
<dbReference type="GO" id="GO:0046872">
    <property type="term" value="F:metal ion binding"/>
    <property type="evidence" value="ECO:0007669"/>
    <property type="project" value="InterPro"/>
</dbReference>
<dbReference type="SUPFAM" id="SSF51246">
    <property type="entry name" value="Rudiment single hybrid motif"/>
    <property type="match status" value="1"/>
</dbReference>
<dbReference type="FunFam" id="3.30.1490.20:FF:000003">
    <property type="entry name" value="acetyl-CoA carboxylase isoform X1"/>
    <property type="match status" value="1"/>
</dbReference>
<keyword evidence="7 13" id="KW-0547">Nucleotide-binding</keyword>
<dbReference type="PROSITE" id="PS50979">
    <property type="entry name" value="BC"/>
    <property type="match status" value="1"/>
</dbReference>
<evidence type="ECO:0000256" key="10">
    <source>
        <dbReference type="ARBA" id="ARBA00023267"/>
    </source>
</evidence>
<dbReference type="InterPro" id="IPR005479">
    <property type="entry name" value="CPAse_ATP-bd"/>
</dbReference>
<dbReference type="Pfam" id="PF00289">
    <property type="entry name" value="Biotin_carb_N"/>
    <property type="match status" value="1"/>
</dbReference>
<dbReference type="InterPro" id="IPR005481">
    <property type="entry name" value="BC-like_N"/>
</dbReference>
<dbReference type="CDD" id="cd06850">
    <property type="entry name" value="biotinyl_domain"/>
    <property type="match status" value="1"/>
</dbReference>
<keyword evidence="9" id="KW-0809">Transit peptide</keyword>
<dbReference type="InterPro" id="IPR000089">
    <property type="entry name" value="Biotin_lipoyl"/>
</dbReference>
<dbReference type="InterPro" id="IPR016185">
    <property type="entry name" value="PreATP-grasp_dom_sf"/>
</dbReference>
<gene>
    <name evidence="17" type="ORF">S7S_10305</name>
</gene>
<dbReference type="KEGG" id="apac:S7S_10305"/>
<proteinExistence type="predicted"/>
<dbReference type="Pfam" id="PF02785">
    <property type="entry name" value="Biotin_carb_C"/>
    <property type="match status" value="1"/>
</dbReference>
<dbReference type="PROSITE" id="PS50968">
    <property type="entry name" value="BIOTINYL_LIPOYL"/>
    <property type="match status" value="1"/>
</dbReference>
<dbReference type="AlphaFoldDB" id="A0A0B4XPY6"/>
<feature type="domain" description="Biotin carboxylation" evidence="16">
    <location>
        <begin position="10"/>
        <end position="455"/>
    </location>
</feature>
<evidence type="ECO:0000256" key="1">
    <source>
        <dbReference type="ARBA" id="ARBA00001953"/>
    </source>
</evidence>
<sequence length="663" mass="71471">MADSTSVTVAFEKILIANRGEIACRVIRTARAMGYRTVAVFSDADRDALHVQLADEAVCIGPATVSQSYLNIDAILDAARKTGANAVHPGYGFLSENADFARTCAAADIVFIGPPVDAIHLMGSKRLSKIAMQDAGVPCIPGYEGAEQDDATLLREAERIGLPLMVKASAGGGGRGMRVVTDAADLPEQLRSARSEARNAFGSDELILERAVMRPRHVEIQVFGDHHGNVIHLGERDCSVQRRHQKVVEEAPSPAVDAALRERMGAAAVQAAKACRYVGAGTVEFLLADNGDFFFLEMNTRLQVEHPVTELITGQDLVAWQLRVARGETLPLTQEQVTLDGHAMEVRLYAEDPAAGFLPQTGPVLRWAPATGEGVRIDHGLREGYRVGSHYDPMLAKIIAWGPTREDARRRLIRAVEDTCLLGVQDNRRFLAAILRHPAFAAGDATTAFIGDEFAADNSLQTAHPTSRDWAVAATLISHAYSGTHTAPGWRSAGPAQQRLLLQQGEQKQDVLLGARHGHQLAVQVGEHTHQIIYPARDGRIDVDGVRYPLVAHHDGETMWLASHGQLWCFTDRTHALPESAGGAGSGKIRAPMDGAVLEVRCAEGDLVRKGQVLVLLEAMKIEHSLKADTDGTVATVSVSAGDQVKSKQILLSIATEEAETQA</sequence>
<dbReference type="InterPro" id="IPR011761">
    <property type="entry name" value="ATP-grasp"/>
</dbReference>
<evidence type="ECO:0000256" key="8">
    <source>
        <dbReference type="ARBA" id="ARBA00022840"/>
    </source>
</evidence>
<evidence type="ECO:0000259" key="14">
    <source>
        <dbReference type="PROSITE" id="PS50968"/>
    </source>
</evidence>
<evidence type="ECO:0000256" key="12">
    <source>
        <dbReference type="ARBA" id="ARBA00048600"/>
    </source>
</evidence>
<reference evidence="17 18" key="1">
    <citation type="journal article" date="2012" name="J. Bacteriol.">
        <title>Genome sequence of an alkane-degrading bacterium, Alcanivorax pacificus type strain W11-5, isolated from deep sea sediment.</title>
        <authorList>
            <person name="Lai Q."/>
            <person name="Shao Z."/>
        </authorList>
    </citation>
    <scope>NUCLEOTIDE SEQUENCE [LARGE SCALE GENOMIC DNA]</scope>
    <source>
        <strain evidence="17 18">W11-5</strain>
    </source>
</reference>
<dbReference type="HOGENOM" id="CLU_000395_3_3_6"/>
<dbReference type="EMBL" id="CP004387">
    <property type="protein sequence ID" value="AJD48473.1"/>
    <property type="molecule type" value="Genomic_DNA"/>
</dbReference>
<feature type="domain" description="Lipoyl-binding" evidence="14">
    <location>
        <begin position="578"/>
        <end position="655"/>
    </location>
</feature>
<dbReference type="Pfam" id="PF02786">
    <property type="entry name" value="CPSase_L_D2"/>
    <property type="match status" value="1"/>
</dbReference>
<dbReference type="RefSeq" id="WP_008735206.1">
    <property type="nucleotide sequence ID" value="NZ_CP004387.1"/>
</dbReference>
<comment type="function">
    <text evidence="2">This protein is a component of the acetyl coenzyme A carboxylase complex; first, biotin carboxylase catalyzes the carboxylation of the carrier protein and then the transcarboxylase transfers the carboxyl group to form malonyl-CoA.</text>
</comment>
<dbReference type="InterPro" id="IPR005482">
    <property type="entry name" value="Biotin_COase_C"/>
</dbReference>
<dbReference type="FunFam" id="3.30.470.20:FF:000028">
    <property type="entry name" value="Methylcrotonoyl-CoA carboxylase subunit alpha, mitochondrial"/>
    <property type="match status" value="1"/>
</dbReference>
<dbReference type="Proteomes" id="UP000006764">
    <property type="component" value="Chromosome"/>
</dbReference>
<evidence type="ECO:0000256" key="2">
    <source>
        <dbReference type="ARBA" id="ARBA00003761"/>
    </source>
</evidence>
<dbReference type="InterPro" id="IPR011764">
    <property type="entry name" value="Biotin_carboxylation_dom"/>
</dbReference>
<keyword evidence="6" id="KW-0436">Ligase</keyword>
<evidence type="ECO:0000259" key="16">
    <source>
        <dbReference type="PROSITE" id="PS50979"/>
    </source>
</evidence>
<evidence type="ECO:0000256" key="4">
    <source>
        <dbReference type="ARBA" id="ARBA00011750"/>
    </source>
</evidence>
<name>A0A0B4XPY6_9GAMM</name>
<evidence type="ECO:0000313" key="17">
    <source>
        <dbReference type="EMBL" id="AJD48473.1"/>
    </source>
</evidence>
<feature type="domain" description="ATP-grasp" evidence="15">
    <location>
        <begin position="129"/>
        <end position="326"/>
    </location>
</feature>
<evidence type="ECO:0000256" key="6">
    <source>
        <dbReference type="ARBA" id="ARBA00022598"/>
    </source>
</evidence>
<dbReference type="PROSITE" id="PS50975">
    <property type="entry name" value="ATP_GRASP"/>
    <property type="match status" value="1"/>
</dbReference>
<evidence type="ECO:0000313" key="18">
    <source>
        <dbReference type="Proteomes" id="UP000006764"/>
    </source>
</evidence>
<accession>A0A0B4XPY6</accession>
<dbReference type="FunFam" id="2.40.50.100:FF:000003">
    <property type="entry name" value="Acetyl-CoA carboxylase biotin carboxyl carrier protein"/>
    <property type="match status" value="1"/>
</dbReference>
<dbReference type="Gene3D" id="3.30.700.40">
    <property type="match status" value="1"/>
</dbReference>
<dbReference type="InterPro" id="IPR050856">
    <property type="entry name" value="Biotin_carboxylase_complex"/>
</dbReference>
<protein>
    <recommendedName>
        <fullName evidence="5">Biotin carboxylase</fullName>
    </recommendedName>
    <alternativeName>
        <fullName evidence="11">Acetyl-coenzyme A carboxylase biotin carboxylase subunit A</fullName>
    </alternativeName>
</protein>
<evidence type="ECO:0000259" key="15">
    <source>
        <dbReference type="PROSITE" id="PS50975"/>
    </source>
</evidence>
<dbReference type="PANTHER" id="PTHR18866">
    <property type="entry name" value="CARBOXYLASE:PYRUVATE/ACETYL-COA/PROPIONYL-COA CARBOXYLASE"/>
    <property type="match status" value="1"/>
</dbReference>
<dbReference type="SUPFAM" id="SSF56059">
    <property type="entry name" value="Glutathione synthetase ATP-binding domain-like"/>
    <property type="match status" value="1"/>
</dbReference>
<dbReference type="PANTHER" id="PTHR18866:SF33">
    <property type="entry name" value="METHYLCROTONOYL-COA CARBOXYLASE SUBUNIT ALPHA, MITOCHONDRIAL-RELATED"/>
    <property type="match status" value="1"/>
</dbReference>
<comment type="cofactor">
    <cofactor evidence="1">
        <name>biotin</name>
        <dbReference type="ChEBI" id="CHEBI:57586"/>
    </cofactor>
</comment>
<dbReference type="Pfam" id="PF21139">
    <property type="entry name" value="BT_MCC_alpha"/>
    <property type="match status" value="1"/>
</dbReference>